<dbReference type="STRING" id="1109443.G4T872"/>
<dbReference type="GO" id="GO:0007166">
    <property type="term" value="P:cell surface receptor signaling pathway"/>
    <property type="evidence" value="ECO:0007669"/>
    <property type="project" value="InterPro"/>
</dbReference>
<dbReference type="PROSITE" id="PS50261">
    <property type="entry name" value="G_PROTEIN_RECEP_F2_4"/>
    <property type="match status" value="1"/>
</dbReference>
<dbReference type="HOGENOM" id="CLU_520849_0_0_1"/>
<dbReference type="PANTHER" id="PTHR23112:SF37">
    <property type="entry name" value="G PROTEIN-COUPLED RECEPTOR GPR1"/>
    <property type="match status" value="1"/>
</dbReference>
<dbReference type="eggNOG" id="ENOG502RYZC">
    <property type="taxonomic scope" value="Eukaryota"/>
</dbReference>
<feature type="transmembrane region" description="Helical" evidence="6">
    <location>
        <begin position="266"/>
        <end position="287"/>
    </location>
</feature>
<evidence type="ECO:0000256" key="5">
    <source>
        <dbReference type="SAM" id="MobiDB-lite"/>
    </source>
</evidence>
<gene>
    <name evidence="8" type="ORF">PIIN_01362</name>
</gene>
<feature type="compositionally biased region" description="Polar residues" evidence="5">
    <location>
        <begin position="393"/>
        <end position="415"/>
    </location>
</feature>
<feature type="transmembrane region" description="Helical" evidence="6">
    <location>
        <begin position="299"/>
        <end position="319"/>
    </location>
</feature>
<feature type="transmembrane region" description="Helical" evidence="6">
    <location>
        <begin position="37"/>
        <end position="66"/>
    </location>
</feature>
<dbReference type="OrthoDB" id="100006at2759"/>
<evidence type="ECO:0000259" key="7">
    <source>
        <dbReference type="PROSITE" id="PS50261"/>
    </source>
</evidence>
<dbReference type="GO" id="GO:0007189">
    <property type="term" value="P:adenylate cyclase-activating G protein-coupled receptor signaling pathway"/>
    <property type="evidence" value="ECO:0007669"/>
    <property type="project" value="TreeGrafter"/>
</dbReference>
<dbReference type="EMBL" id="CAFZ01000015">
    <property type="protein sequence ID" value="CCA67533.1"/>
    <property type="molecule type" value="Genomic_DNA"/>
</dbReference>
<reference evidence="8 9" key="1">
    <citation type="journal article" date="2011" name="PLoS Pathog.">
        <title>Endophytic Life Strategies Decoded by Genome and Transcriptome Analyses of the Mutualistic Root Symbiont Piriformospora indica.</title>
        <authorList>
            <person name="Zuccaro A."/>
            <person name="Lahrmann U."/>
            <person name="Guldener U."/>
            <person name="Langen G."/>
            <person name="Pfiffi S."/>
            <person name="Biedenkopf D."/>
            <person name="Wong P."/>
            <person name="Samans B."/>
            <person name="Grimm C."/>
            <person name="Basiewicz M."/>
            <person name="Murat C."/>
            <person name="Martin F."/>
            <person name="Kogel K.H."/>
        </authorList>
    </citation>
    <scope>NUCLEOTIDE SEQUENCE [LARGE SCALE GENOMIC DNA]</scope>
    <source>
        <strain evidence="8 9">DSM 11827</strain>
    </source>
</reference>
<name>G4T872_SERID</name>
<evidence type="ECO:0000256" key="6">
    <source>
        <dbReference type="SAM" id="Phobius"/>
    </source>
</evidence>
<evidence type="ECO:0000256" key="1">
    <source>
        <dbReference type="ARBA" id="ARBA00004141"/>
    </source>
</evidence>
<evidence type="ECO:0000256" key="4">
    <source>
        <dbReference type="ARBA" id="ARBA00023136"/>
    </source>
</evidence>
<keyword evidence="2 6" id="KW-0812">Transmembrane</keyword>
<comment type="caution">
    <text evidence="8">The sequence shown here is derived from an EMBL/GenBank/DDBJ whole genome shotgun (WGS) entry which is preliminary data.</text>
</comment>
<feature type="region of interest" description="Disordered" evidence="5">
    <location>
        <begin position="459"/>
        <end position="523"/>
    </location>
</feature>
<dbReference type="InterPro" id="IPR017981">
    <property type="entry name" value="GPCR_2-like_7TM"/>
</dbReference>
<feature type="transmembrane region" description="Helical" evidence="6">
    <location>
        <begin position="132"/>
        <end position="154"/>
    </location>
</feature>
<proteinExistence type="predicted"/>
<feature type="transmembrane region" description="Helical" evidence="6">
    <location>
        <begin position="161"/>
        <end position="185"/>
    </location>
</feature>
<dbReference type="PANTHER" id="PTHR23112">
    <property type="entry name" value="G PROTEIN-COUPLED RECEPTOR 157-RELATED"/>
    <property type="match status" value="1"/>
</dbReference>
<protein>
    <recommendedName>
        <fullName evidence="7">G-protein coupled receptors family 2 profile 2 domain-containing protein</fullName>
    </recommendedName>
</protein>
<keyword evidence="9" id="KW-1185">Reference proteome</keyword>
<keyword evidence="3 6" id="KW-1133">Transmembrane helix</keyword>
<evidence type="ECO:0000313" key="8">
    <source>
        <dbReference type="EMBL" id="CCA67533.1"/>
    </source>
</evidence>
<feature type="compositionally biased region" description="Low complexity" evidence="5">
    <location>
        <begin position="459"/>
        <end position="469"/>
    </location>
</feature>
<sequence length="523" mass="58217">MTSIFQIDEHNDMWKMLPGGVYILFKHHYSASEAKGVLAVSIASMISVLAIVSLLIGISVSLLRSWHRAPTDKKCKDTRHAFIKSHAGIYFISMMLTTLTFTVGFMLSIVWAVKREITFGTFCTFQAALKQFGNVATALWVLAIAVHTFLVVFLQIQVKNWVFYIIFVTVWALSGVIVAAGPILYRRDEKGPWYGISAQWCWTSDAYVVPRFTTEYFWMFLAAGASFILYTLLFLKLRGHISSEFRFSFKARPLGPDTTRVARQMLWYPVVYTVLVFPIAGCRIYEIKTLEHSNMDFKFASAVLFMLSGLANVVLYGLTRNIFPLPRFMCRFIHCQNRSHGHPVDDEESEPSKAGRFHRFSSEKSPSMPTFSNVAHTGTSPNPSRLRGPPSVAGSSLHRTGSKASQLSTESSNSAFDARPVEIAQPMEAHLQHLDSKDPVLGRSGGLSKSNSILSISSRLSASSISSNRHVGEDRNGRRVIKKPNRAMVSPGLQRPTSGGSVSVKGDDGLKRGEMQRSLSPEV</sequence>
<evidence type="ECO:0000256" key="2">
    <source>
        <dbReference type="ARBA" id="ARBA00022692"/>
    </source>
</evidence>
<dbReference type="OMA" id="GFWLQIG"/>
<evidence type="ECO:0000313" key="9">
    <source>
        <dbReference type="Proteomes" id="UP000007148"/>
    </source>
</evidence>
<dbReference type="GO" id="GO:0005886">
    <property type="term" value="C:plasma membrane"/>
    <property type="evidence" value="ECO:0007669"/>
    <property type="project" value="TreeGrafter"/>
</dbReference>
<feature type="transmembrane region" description="Helical" evidence="6">
    <location>
        <begin position="87"/>
        <end position="112"/>
    </location>
</feature>
<keyword evidence="4 6" id="KW-0472">Membrane</keyword>
<evidence type="ECO:0000256" key="3">
    <source>
        <dbReference type="ARBA" id="ARBA00022989"/>
    </source>
</evidence>
<organism evidence="8 9">
    <name type="scientific">Serendipita indica (strain DSM 11827)</name>
    <name type="common">Root endophyte fungus</name>
    <name type="synonym">Piriformospora indica</name>
    <dbReference type="NCBI Taxonomy" id="1109443"/>
    <lineage>
        <taxon>Eukaryota</taxon>
        <taxon>Fungi</taxon>
        <taxon>Dikarya</taxon>
        <taxon>Basidiomycota</taxon>
        <taxon>Agaricomycotina</taxon>
        <taxon>Agaricomycetes</taxon>
        <taxon>Sebacinales</taxon>
        <taxon>Serendipitaceae</taxon>
        <taxon>Serendipita</taxon>
    </lineage>
</organism>
<dbReference type="Gene3D" id="1.20.1070.10">
    <property type="entry name" value="Rhodopsin 7-helix transmembrane proteins"/>
    <property type="match status" value="1"/>
</dbReference>
<dbReference type="AlphaFoldDB" id="G4T872"/>
<dbReference type="InParanoid" id="G4T872"/>
<dbReference type="Proteomes" id="UP000007148">
    <property type="component" value="Unassembled WGS sequence"/>
</dbReference>
<feature type="compositionally biased region" description="Basic and acidic residues" evidence="5">
    <location>
        <begin position="505"/>
        <end position="515"/>
    </location>
</feature>
<accession>G4T872</accession>
<dbReference type="GO" id="GO:0004930">
    <property type="term" value="F:G protein-coupled receptor activity"/>
    <property type="evidence" value="ECO:0007669"/>
    <property type="project" value="TreeGrafter"/>
</dbReference>
<comment type="subcellular location">
    <subcellularLocation>
        <location evidence="1">Membrane</location>
        <topology evidence="1">Multi-pass membrane protein</topology>
    </subcellularLocation>
</comment>
<feature type="region of interest" description="Disordered" evidence="5">
    <location>
        <begin position="340"/>
        <end position="415"/>
    </location>
</feature>
<feature type="transmembrane region" description="Helical" evidence="6">
    <location>
        <begin position="216"/>
        <end position="235"/>
    </location>
</feature>
<dbReference type="SUPFAM" id="SSF81321">
    <property type="entry name" value="Family A G protein-coupled receptor-like"/>
    <property type="match status" value="1"/>
</dbReference>
<feature type="domain" description="G-protein coupled receptors family 2 profile 2" evidence="7">
    <location>
        <begin position="39"/>
        <end position="235"/>
    </location>
</feature>
<feature type="compositionally biased region" description="Polar residues" evidence="5">
    <location>
        <begin position="363"/>
        <end position="383"/>
    </location>
</feature>